<dbReference type="SUPFAM" id="SSF48371">
    <property type="entry name" value="ARM repeat"/>
    <property type="match status" value="1"/>
</dbReference>
<sequence>MLAEKDLKEITAGFGNLEILQESGQSLCKTLETQLLSDDLNARKSACEVMLELLNQGDEEMLEQRRLLVLQDSPLTFIPLILPLISVITDTASHLLVLIATYGRSREVIMALSEALQHIIDRAEGFVVSDGEGEDLQEKTEPSLESLWAEWRAVLTCLSKAISRLPNARSTPTLLSLCEVLSSSLISLGPEAHRYPTWTCLSALNQFVLKAWEWVQGTSDKGGEQSSLLSNLLFEGVTLLGSGLKASITEWWFLATFPKYAAGPSLVETLDNSDPNGEAKAGQQELNISRKLLPSFSFIDRIIYSSNLSTYSTFASFNILAVTIGEGKLNENLPDPVPRSIIGDMMPVLCAALSGTSVDAGVAWLWWLVNDATKRKRDGNQNIDVSYDNVAMLVELLIPLTVQHSSRIMRLATLKLIGATISALDGLDQVMAFKQVLEPENPFDTVRIECLTVLREVTASSSDILSLQILDHLHPVLFTRFNTESQDNGFNLSPLKLPTSPYIDWWTGVAQYVWFLSTFDKSDATGIRSKYRNEIVEWIEDVYRKLEQVKRTRDTSQVDPIQNLSEGRLDFVLARLEDALDRSKSALTA</sequence>
<dbReference type="GeneID" id="91086267"/>
<accession>A0AAJ8M0R4</accession>
<gene>
    <name evidence="1" type="ORF">L203_102055</name>
</gene>
<evidence type="ECO:0000313" key="2">
    <source>
        <dbReference type="Proteomes" id="UP000094043"/>
    </source>
</evidence>
<evidence type="ECO:0000313" key="1">
    <source>
        <dbReference type="EMBL" id="WVN86881.1"/>
    </source>
</evidence>
<keyword evidence="2" id="KW-1185">Reference proteome</keyword>
<dbReference type="RefSeq" id="XP_066067581.1">
    <property type="nucleotide sequence ID" value="XM_066211484.1"/>
</dbReference>
<dbReference type="KEGG" id="cdep:91086267"/>
<name>A0AAJ8M0R4_9TREE</name>
<reference evidence="1" key="1">
    <citation type="submission" date="2016-06" db="EMBL/GenBank/DDBJ databases">
        <authorList>
            <person name="Cuomo C."/>
            <person name="Litvintseva A."/>
            <person name="Heitman J."/>
            <person name="Chen Y."/>
            <person name="Sun S."/>
            <person name="Springer D."/>
            <person name="Dromer F."/>
            <person name="Young S."/>
            <person name="Zeng Q."/>
            <person name="Chapman S."/>
            <person name="Gujja S."/>
            <person name="Saif S."/>
            <person name="Birren B."/>
        </authorList>
    </citation>
    <scope>NUCLEOTIDE SEQUENCE</scope>
    <source>
        <strain evidence="1">CBS 7841</strain>
    </source>
</reference>
<dbReference type="AlphaFoldDB" id="A0AAJ8M0R4"/>
<dbReference type="EMBL" id="CP143785">
    <property type="protein sequence ID" value="WVN86881.1"/>
    <property type="molecule type" value="Genomic_DNA"/>
</dbReference>
<proteinExistence type="predicted"/>
<reference evidence="1" key="2">
    <citation type="journal article" date="2022" name="Elife">
        <title>Obligate sexual reproduction of a homothallic fungus closely related to the Cryptococcus pathogenic species complex.</title>
        <authorList>
            <person name="Passer A.R."/>
            <person name="Clancey S.A."/>
            <person name="Shea T."/>
            <person name="David-Palma M."/>
            <person name="Averette A.F."/>
            <person name="Boekhout T."/>
            <person name="Porcel B.M."/>
            <person name="Nowrousian M."/>
            <person name="Cuomo C.A."/>
            <person name="Sun S."/>
            <person name="Heitman J."/>
            <person name="Coelho M.A."/>
        </authorList>
    </citation>
    <scope>NUCLEOTIDE SEQUENCE</scope>
    <source>
        <strain evidence="1">CBS 7841</strain>
    </source>
</reference>
<protein>
    <submittedName>
        <fullName evidence="1">Uncharacterized protein</fullName>
    </submittedName>
</protein>
<dbReference type="InterPro" id="IPR016024">
    <property type="entry name" value="ARM-type_fold"/>
</dbReference>
<organism evidence="1 2">
    <name type="scientific">Cryptococcus depauperatus CBS 7841</name>
    <dbReference type="NCBI Taxonomy" id="1295531"/>
    <lineage>
        <taxon>Eukaryota</taxon>
        <taxon>Fungi</taxon>
        <taxon>Dikarya</taxon>
        <taxon>Basidiomycota</taxon>
        <taxon>Agaricomycotina</taxon>
        <taxon>Tremellomycetes</taxon>
        <taxon>Tremellales</taxon>
        <taxon>Cryptococcaceae</taxon>
        <taxon>Cryptococcus</taxon>
    </lineage>
</organism>
<reference evidence="1" key="3">
    <citation type="submission" date="2024-01" db="EMBL/GenBank/DDBJ databases">
        <authorList>
            <person name="Coelho M.A."/>
            <person name="David-Palma M."/>
            <person name="Shea T."/>
            <person name="Sun S."/>
            <person name="Cuomo C.A."/>
            <person name="Heitman J."/>
        </authorList>
    </citation>
    <scope>NUCLEOTIDE SEQUENCE</scope>
    <source>
        <strain evidence="1">CBS 7841</strain>
    </source>
</reference>
<dbReference type="Proteomes" id="UP000094043">
    <property type="component" value="Chromosome 2"/>
</dbReference>